<dbReference type="SUPFAM" id="SSF46785">
    <property type="entry name" value="Winged helix' DNA-binding domain"/>
    <property type="match status" value="1"/>
</dbReference>
<proteinExistence type="predicted"/>
<gene>
    <name evidence="6" type="primary">ltbR</name>
    <name evidence="6" type="ORF">CUTER_04830</name>
</gene>
<feature type="domain" description="IclR-ED" evidence="5">
    <location>
        <begin position="74"/>
        <end position="241"/>
    </location>
</feature>
<evidence type="ECO:0000313" key="7">
    <source>
        <dbReference type="Proteomes" id="UP000035548"/>
    </source>
</evidence>
<dbReference type="PATRIC" id="fig|1072256.5.peg.956"/>
<dbReference type="InterPro" id="IPR036388">
    <property type="entry name" value="WH-like_DNA-bd_sf"/>
</dbReference>
<keyword evidence="3" id="KW-0804">Transcription</keyword>
<dbReference type="PANTHER" id="PTHR30136:SF39">
    <property type="entry name" value="TRANSCRIPTIONAL REGULATORY PROTEIN"/>
    <property type="match status" value="1"/>
</dbReference>
<protein>
    <submittedName>
        <fullName evidence="6">Transcriptional regulator, IclR family</fullName>
    </submittedName>
</protein>
<dbReference type="SUPFAM" id="SSF55781">
    <property type="entry name" value="GAF domain-like"/>
    <property type="match status" value="1"/>
</dbReference>
<dbReference type="AlphaFoldDB" id="A0A0G3HG88"/>
<dbReference type="STRING" id="1072256.CUTER_04830"/>
<dbReference type="InterPro" id="IPR029016">
    <property type="entry name" value="GAF-like_dom_sf"/>
</dbReference>
<reference evidence="7" key="2">
    <citation type="submission" date="2015-05" db="EMBL/GenBank/DDBJ databases">
        <title>Complete genome sequence of Corynebacterium uterequi DSM 45634, isolated from the uterus of a maiden mare.</title>
        <authorList>
            <person name="Ruckert C."/>
            <person name="Albersmeier A."/>
            <person name="Winkler A."/>
            <person name="Tauch A."/>
        </authorList>
    </citation>
    <scope>NUCLEOTIDE SEQUENCE [LARGE SCALE GENOMIC DNA]</scope>
    <source>
        <strain evidence="7">DSM 45634</strain>
    </source>
</reference>
<dbReference type="GO" id="GO:0003677">
    <property type="term" value="F:DNA binding"/>
    <property type="evidence" value="ECO:0007669"/>
    <property type="project" value="UniProtKB-KW"/>
</dbReference>
<dbReference type="KEGG" id="cut:CUTER_04830"/>
<dbReference type="EMBL" id="CP011546">
    <property type="protein sequence ID" value="AKK10968.1"/>
    <property type="molecule type" value="Genomic_DNA"/>
</dbReference>
<evidence type="ECO:0000259" key="5">
    <source>
        <dbReference type="PROSITE" id="PS51078"/>
    </source>
</evidence>
<sequence>MRWDDMIRSMRQYSAESGIKVLDRAVAIMHACAQGPLSLAQLCDATDLPRATVHRLASALEVHELLSRTPEGWWQLGTGFGILGSSLIDAAKPTMQELVEITGESVQLYQQTGQSRTCVAAAEPPTGLRNTVPVGSRLPLTHGSAAKVVLAFTEDDIVDDILTRAAFTAEDIEEVRRNDIAESVAEREPGLASLSAPVRDSTGAVVAVLSISGPADRLRPSPIGRWGNRLLDAAAHLSSII</sequence>
<dbReference type="InterPro" id="IPR050707">
    <property type="entry name" value="HTH_MetabolicPath_Reg"/>
</dbReference>
<evidence type="ECO:0000256" key="3">
    <source>
        <dbReference type="ARBA" id="ARBA00023163"/>
    </source>
</evidence>
<dbReference type="InterPro" id="IPR005471">
    <property type="entry name" value="Tscrpt_reg_IclR_N"/>
</dbReference>
<dbReference type="PROSITE" id="PS51077">
    <property type="entry name" value="HTH_ICLR"/>
    <property type="match status" value="1"/>
</dbReference>
<evidence type="ECO:0000259" key="4">
    <source>
        <dbReference type="PROSITE" id="PS51077"/>
    </source>
</evidence>
<name>A0A0G3HG88_9CORY</name>
<dbReference type="Gene3D" id="3.30.450.40">
    <property type="match status" value="1"/>
</dbReference>
<dbReference type="PANTHER" id="PTHR30136">
    <property type="entry name" value="HELIX-TURN-HELIX TRANSCRIPTIONAL REGULATOR, ICLR FAMILY"/>
    <property type="match status" value="1"/>
</dbReference>
<dbReference type="GO" id="GO:0045892">
    <property type="term" value="P:negative regulation of DNA-templated transcription"/>
    <property type="evidence" value="ECO:0007669"/>
    <property type="project" value="TreeGrafter"/>
</dbReference>
<dbReference type="InterPro" id="IPR014757">
    <property type="entry name" value="Tscrpt_reg_IclR_C"/>
</dbReference>
<dbReference type="Gene3D" id="1.10.10.10">
    <property type="entry name" value="Winged helix-like DNA-binding domain superfamily/Winged helix DNA-binding domain"/>
    <property type="match status" value="1"/>
</dbReference>
<dbReference type="GO" id="GO:0003700">
    <property type="term" value="F:DNA-binding transcription factor activity"/>
    <property type="evidence" value="ECO:0007669"/>
    <property type="project" value="TreeGrafter"/>
</dbReference>
<dbReference type="Pfam" id="PF09339">
    <property type="entry name" value="HTH_IclR"/>
    <property type="match status" value="1"/>
</dbReference>
<dbReference type="PROSITE" id="PS51078">
    <property type="entry name" value="ICLR_ED"/>
    <property type="match status" value="1"/>
</dbReference>
<keyword evidence="7" id="KW-1185">Reference proteome</keyword>
<organism evidence="6 7">
    <name type="scientific">Corynebacterium uterequi</name>
    <dbReference type="NCBI Taxonomy" id="1072256"/>
    <lineage>
        <taxon>Bacteria</taxon>
        <taxon>Bacillati</taxon>
        <taxon>Actinomycetota</taxon>
        <taxon>Actinomycetes</taxon>
        <taxon>Mycobacteriales</taxon>
        <taxon>Corynebacteriaceae</taxon>
        <taxon>Corynebacterium</taxon>
    </lineage>
</organism>
<evidence type="ECO:0000256" key="1">
    <source>
        <dbReference type="ARBA" id="ARBA00023015"/>
    </source>
</evidence>
<evidence type="ECO:0000256" key="2">
    <source>
        <dbReference type="ARBA" id="ARBA00023125"/>
    </source>
</evidence>
<keyword evidence="2" id="KW-0238">DNA-binding</keyword>
<keyword evidence="1" id="KW-0805">Transcription regulation</keyword>
<dbReference type="SMART" id="SM00346">
    <property type="entry name" value="HTH_ICLR"/>
    <property type="match status" value="1"/>
</dbReference>
<dbReference type="InterPro" id="IPR036390">
    <property type="entry name" value="WH_DNA-bd_sf"/>
</dbReference>
<reference evidence="6 7" key="1">
    <citation type="journal article" date="2015" name="Genome Announc.">
        <title>Virulence Factor Genes Detected in the Complete Genome Sequence of Corynebacterium uterequi DSM 45634, Isolated from the Uterus of a Maiden Mare.</title>
        <authorList>
            <person name="Ruckert C."/>
            <person name="Kriete M."/>
            <person name="Jaenicke S."/>
            <person name="Winkler A."/>
            <person name="Tauch A."/>
        </authorList>
    </citation>
    <scope>NUCLEOTIDE SEQUENCE [LARGE SCALE GENOMIC DNA]</scope>
    <source>
        <strain evidence="6 7">DSM 45634</strain>
    </source>
</reference>
<accession>A0A0G3HG88</accession>
<feature type="domain" description="HTH iclR-type" evidence="4">
    <location>
        <begin position="19"/>
        <end position="78"/>
    </location>
</feature>
<dbReference type="Proteomes" id="UP000035548">
    <property type="component" value="Chromosome"/>
</dbReference>
<evidence type="ECO:0000313" key="6">
    <source>
        <dbReference type="EMBL" id="AKK10968.1"/>
    </source>
</evidence>
<dbReference type="Pfam" id="PF01614">
    <property type="entry name" value="IclR_C"/>
    <property type="match status" value="1"/>
</dbReference>